<dbReference type="Proteomes" id="UP000016923">
    <property type="component" value="Unassembled WGS sequence"/>
</dbReference>
<dbReference type="HOGENOM" id="CLU_024263_0_1_1"/>
<gene>
    <name evidence="3" type="ORF">F503_05086</name>
</gene>
<evidence type="ECO:0000256" key="2">
    <source>
        <dbReference type="SAM" id="Phobius"/>
    </source>
</evidence>
<feature type="compositionally biased region" description="Basic and acidic residues" evidence="1">
    <location>
        <begin position="325"/>
        <end position="337"/>
    </location>
</feature>
<dbReference type="eggNOG" id="ENOG502S0ZE">
    <property type="taxonomic scope" value="Eukaryota"/>
</dbReference>
<dbReference type="InterPro" id="IPR021460">
    <property type="entry name" value="DUF3112"/>
</dbReference>
<name>S3CD96_OPHP1</name>
<proteinExistence type="predicted"/>
<evidence type="ECO:0000313" key="4">
    <source>
        <dbReference type="Proteomes" id="UP000016923"/>
    </source>
</evidence>
<keyword evidence="2" id="KW-0472">Membrane</keyword>
<feature type="transmembrane region" description="Helical" evidence="2">
    <location>
        <begin position="216"/>
        <end position="235"/>
    </location>
</feature>
<evidence type="ECO:0008006" key="5">
    <source>
        <dbReference type="Google" id="ProtNLM"/>
    </source>
</evidence>
<feature type="compositionally biased region" description="Basic and acidic residues" evidence="1">
    <location>
        <begin position="356"/>
        <end position="380"/>
    </location>
</feature>
<dbReference type="OrthoDB" id="3357002at2759"/>
<feature type="transmembrane region" description="Helical" evidence="2">
    <location>
        <begin position="172"/>
        <end position="195"/>
    </location>
</feature>
<feature type="transmembrane region" description="Helical" evidence="2">
    <location>
        <begin position="87"/>
        <end position="111"/>
    </location>
</feature>
<dbReference type="Pfam" id="PF11309">
    <property type="entry name" value="DUF3112"/>
    <property type="match status" value="1"/>
</dbReference>
<feature type="transmembrane region" description="Helical" evidence="2">
    <location>
        <begin position="30"/>
        <end position="51"/>
    </location>
</feature>
<dbReference type="PANTHER" id="PTHR35184:SF1">
    <property type="entry name" value="INTEGRAL MEMBRANE PROTEIN"/>
    <property type="match status" value="1"/>
</dbReference>
<dbReference type="AlphaFoldDB" id="S3CD96"/>
<dbReference type="VEuPathDB" id="FungiDB:F503_05086"/>
<dbReference type="EMBL" id="KE148146">
    <property type="protein sequence ID" value="EPE09991.1"/>
    <property type="molecule type" value="Genomic_DNA"/>
</dbReference>
<feature type="transmembrane region" description="Helical" evidence="2">
    <location>
        <begin position="131"/>
        <end position="152"/>
    </location>
</feature>
<keyword evidence="2" id="KW-0812">Transmembrane</keyword>
<dbReference type="OMA" id="CHPTNIR"/>
<evidence type="ECO:0000256" key="1">
    <source>
        <dbReference type="SAM" id="MobiDB-lite"/>
    </source>
</evidence>
<accession>S3CD96</accession>
<feature type="region of interest" description="Disordered" evidence="1">
    <location>
        <begin position="302"/>
        <end position="380"/>
    </location>
</feature>
<dbReference type="STRING" id="1262450.S3CD96"/>
<protein>
    <recommendedName>
        <fullName evidence="5">Family c-likeg-protein-coupled receptor protein</fullName>
    </recommendedName>
</protein>
<organism evidence="3 4">
    <name type="scientific">Ophiostoma piceae (strain UAMH 11346)</name>
    <name type="common">Sap stain fungus</name>
    <dbReference type="NCBI Taxonomy" id="1262450"/>
    <lineage>
        <taxon>Eukaryota</taxon>
        <taxon>Fungi</taxon>
        <taxon>Dikarya</taxon>
        <taxon>Ascomycota</taxon>
        <taxon>Pezizomycotina</taxon>
        <taxon>Sordariomycetes</taxon>
        <taxon>Sordariomycetidae</taxon>
        <taxon>Ophiostomatales</taxon>
        <taxon>Ophiostomataceae</taxon>
        <taxon>Ophiostoma</taxon>
    </lineage>
</organism>
<keyword evidence="4" id="KW-1185">Reference proteome</keyword>
<feature type="transmembrane region" description="Helical" evidence="2">
    <location>
        <begin position="255"/>
        <end position="273"/>
    </location>
</feature>
<dbReference type="PANTHER" id="PTHR35184">
    <property type="entry name" value="YALI0C10208P"/>
    <property type="match status" value="1"/>
</dbReference>
<keyword evidence="2" id="KW-1133">Transmembrane helix</keyword>
<reference evidence="3 4" key="1">
    <citation type="journal article" date="2013" name="BMC Genomics">
        <title>The genome and transcriptome of the pine saprophyte Ophiostoma piceae, and a comparison with the bark beetle-associated pine pathogen Grosmannia clavigera.</title>
        <authorList>
            <person name="Haridas S."/>
            <person name="Wang Y."/>
            <person name="Lim L."/>
            <person name="Massoumi Alamouti S."/>
            <person name="Jackman S."/>
            <person name="Docking R."/>
            <person name="Robertson G."/>
            <person name="Birol I."/>
            <person name="Bohlmann J."/>
            <person name="Breuil C."/>
        </authorList>
    </citation>
    <scope>NUCLEOTIDE SEQUENCE [LARGE SCALE GENOMIC DNA]</scope>
    <source>
        <strain evidence="3 4">UAMH 11346</strain>
    </source>
</reference>
<sequence length="380" mass="42042">MVQQTGPPYPLTTAGLGGRPIPKVDDPICAVLLVFFVTSAVLNMTILQVNLRRGHKFIMSGMMFGFSMARITALVMRIVWASRPTNIRIAIAAQIFTVAGVIVLFLVNLIFAQRILRAYRPRIGWSRPATYLFRVLFYSVPACLVMVIPATIDSFYTLSTRTRAIDRRVQLVATTYMALLPFLPIPITLLAVFAPPRPPHHGTPETFGKGRMSTKIGLLLFTSVLLTLGAAFRAAVNYMVRPQADPAWFHSKPCYYVFNYVIEIIVVYTYTFSRFDKRFHVPNGSSAPGHYAAGGAVANKDGTSISDAEKADSENDSTTFNGAALERRPTLADHINNEEDVFGSDTERSTGAPETEQSKEADWEARARAELRNERQGVAA</sequence>
<evidence type="ECO:0000313" key="3">
    <source>
        <dbReference type="EMBL" id="EPE09991.1"/>
    </source>
</evidence>
<feature type="transmembrane region" description="Helical" evidence="2">
    <location>
        <begin position="63"/>
        <end position="81"/>
    </location>
</feature>